<name>A0A5C6DM85_9BACT</name>
<dbReference type="Gene3D" id="3.30.1120.10">
    <property type="match status" value="1"/>
</dbReference>
<evidence type="ECO:0000256" key="2">
    <source>
        <dbReference type="ARBA" id="ARBA00022801"/>
    </source>
</evidence>
<dbReference type="Pfam" id="PF00884">
    <property type="entry name" value="Sulfatase"/>
    <property type="match status" value="1"/>
</dbReference>
<organism evidence="4 5">
    <name type="scientific">Novipirellula artificiosorum</name>
    <dbReference type="NCBI Taxonomy" id="2528016"/>
    <lineage>
        <taxon>Bacteria</taxon>
        <taxon>Pseudomonadati</taxon>
        <taxon>Planctomycetota</taxon>
        <taxon>Planctomycetia</taxon>
        <taxon>Pirellulales</taxon>
        <taxon>Pirellulaceae</taxon>
        <taxon>Novipirellula</taxon>
    </lineage>
</organism>
<dbReference type="Gene3D" id="3.40.720.10">
    <property type="entry name" value="Alkaline Phosphatase, subunit A"/>
    <property type="match status" value="1"/>
</dbReference>
<evidence type="ECO:0000256" key="1">
    <source>
        <dbReference type="ARBA" id="ARBA00008779"/>
    </source>
</evidence>
<gene>
    <name evidence="4" type="primary">atsA_61</name>
    <name evidence="4" type="ORF">Poly41_37210</name>
</gene>
<dbReference type="SUPFAM" id="SSF53649">
    <property type="entry name" value="Alkaline phosphatase-like"/>
    <property type="match status" value="1"/>
</dbReference>
<accession>A0A5C6DM85</accession>
<keyword evidence="2 4" id="KW-0378">Hydrolase</keyword>
<dbReference type="RefSeq" id="WP_231615741.1">
    <property type="nucleotide sequence ID" value="NZ_SJPV01000006.1"/>
</dbReference>
<evidence type="ECO:0000259" key="3">
    <source>
        <dbReference type="Pfam" id="PF00884"/>
    </source>
</evidence>
<dbReference type="EMBL" id="SJPV01000006">
    <property type="protein sequence ID" value="TWU35969.1"/>
    <property type="molecule type" value="Genomic_DNA"/>
</dbReference>
<comment type="caution">
    <text evidence="4">The sequence shown here is derived from an EMBL/GenBank/DDBJ whole genome shotgun (WGS) entry which is preliminary data.</text>
</comment>
<dbReference type="PANTHER" id="PTHR42693:SF53">
    <property type="entry name" value="ENDO-4-O-SULFATASE"/>
    <property type="match status" value="1"/>
</dbReference>
<dbReference type="InterPro" id="IPR000917">
    <property type="entry name" value="Sulfatase_N"/>
</dbReference>
<dbReference type="CDD" id="cd16025">
    <property type="entry name" value="PAS_like"/>
    <property type="match status" value="1"/>
</dbReference>
<protein>
    <submittedName>
        <fullName evidence="4">Arylsulfatase</fullName>
        <ecNumber evidence="4">3.1.6.1</ecNumber>
    </submittedName>
</protein>
<reference evidence="4 5" key="1">
    <citation type="submission" date="2019-02" db="EMBL/GenBank/DDBJ databases">
        <title>Deep-cultivation of Planctomycetes and their phenomic and genomic characterization uncovers novel biology.</title>
        <authorList>
            <person name="Wiegand S."/>
            <person name="Jogler M."/>
            <person name="Boedeker C."/>
            <person name="Pinto D."/>
            <person name="Vollmers J."/>
            <person name="Rivas-Marin E."/>
            <person name="Kohn T."/>
            <person name="Peeters S.H."/>
            <person name="Heuer A."/>
            <person name="Rast P."/>
            <person name="Oberbeckmann S."/>
            <person name="Bunk B."/>
            <person name="Jeske O."/>
            <person name="Meyerdierks A."/>
            <person name="Storesund J.E."/>
            <person name="Kallscheuer N."/>
            <person name="Luecker S."/>
            <person name="Lage O.M."/>
            <person name="Pohl T."/>
            <person name="Merkel B.J."/>
            <person name="Hornburger P."/>
            <person name="Mueller R.-W."/>
            <person name="Bruemmer F."/>
            <person name="Labrenz M."/>
            <person name="Spormann A.M."/>
            <person name="Op Den Camp H."/>
            <person name="Overmann J."/>
            <person name="Amann R."/>
            <person name="Jetten M.S.M."/>
            <person name="Mascher T."/>
            <person name="Medema M.H."/>
            <person name="Devos D.P."/>
            <person name="Kaster A.-K."/>
            <person name="Ovreas L."/>
            <person name="Rohde M."/>
            <person name="Galperin M.Y."/>
            <person name="Jogler C."/>
        </authorList>
    </citation>
    <scope>NUCLEOTIDE SEQUENCE [LARGE SCALE GENOMIC DNA]</scope>
    <source>
        <strain evidence="4 5">Poly41</strain>
    </source>
</reference>
<dbReference type="InterPro" id="IPR050738">
    <property type="entry name" value="Sulfatase"/>
</dbReference>
<evidence type="ECO:0000313" key="5">
    <source>
        <dbReference type="Proteomes" id="UP000319143"/>
    </source>
</evidence>
<sequence>MMPLRESNPTRSLWRTGPFGNPLVRMLPFALMLIPFVSRVMVAAESPERPNIVYILSDDMGFSDIGPYGGEIETPHLATLAESGLRFTQFYNTARCCPTRASLITGLYPHQAGVGHMMEDRGVDGYRGNLNRNCVTIPEALKSADYQSYMAGKWHVTSVTRPQSEADKYNWPMQRGFDRFYGTIHGAGSFFDPNTLTRNNQYISPFADPEYPPSQWPGETYYYTDAIADHASRFIKDHHMQAGDKPFFLYVAFTAAHWPMHALPNDIAKYEGRYDAGYDAIRDARYQRMIEMGLIDRNSTVNWPISQKWKETDFWDWDKRNMEVYAAMIDCMDRGIGRIVESLKSTGQYDNTLICFLQDNGGCAEGYGRGGKGGPRADQPSLPVQAAGFLQPDMTPKQSRDGYPMRTGKGSMAGPADTAIGYGRGWATVSNTPFREYKHWTHEGGISTPLIAVWPNKIKRHGELESTPGHLIDLMATAVDVAGVEYPKTYHDGKSIKPMEGESLVPLFEGKPLQREAIYWEHEGNRAIRIGDYKLVAMGAKGEWELYDIAKDRSEQHDLSDEMPERVSKMAKQWQAYAERANVLPLNPKKGK</sequence>
<comment type="similarity">
    <text evidence="1">Belongs to the sulfatase family.</text>
</comment>
<keyword evidence="5" id="KW-1185">Reference proteome</keyword>
<proteinExistence type="inferred from homology"/>
<dbReference type="PANTHER" id="PTHR42693">
    <property type="entry name" value="ARYLSULFATASE FAMILY MEMBER"/>
    <property type="match status" value="1"/>
</dbReference>
<evidence type="ECO:0000313" key="4">
    <source>
        <dbReference type="EMBL" id="TWU35969.1"/>
    </source>
</evidence>
<feature type="domain" description="Sulfatase N-terminal" evidence="3">
    <location>
        <begin position="50"/>
        <end position="484"/>
    </location>
</feature>
<dbReference type="EC" id="3.1.6.1" evidence="4"/>
<dbReference type="GO" id="GO:0004065">
    <property type="term" value="F:arylsulfatase activity"/>
    <property type="evidence" value="ECO:0007669"/>
    <property type="project" value="UniProtKB-EC"/>
</dbReference>
<dbReference type="Proteomes" id="UP000319143">
    <property type="component" value="Unassembled WGS sequence"/>
</dbReference>
<dbReference type="AlphaFoldDB" id="A0A5C6DM85"/>
<dbReference type="InterPro" id="IPR017850">
    <property type="entry name" value="Alkaline_phosphatase_core_sf"/>
</dbReference>